<dbReference type="AlphaFoldDB" id="A0A9P6ZF60"/>
<feature type="region of interest" description="Disordered" evidence="1">
    <location>
        <begin position="1"/>
        <end position="38"/>
    </location>
</feature>
<dbReference type="OrthoDB" id="2608786at2759"/>
<dbReference type="Proteomes" id="UP000714275">
    <property type="component" value="Unassembled WGS sequence"/>
</dbReference>
<name>A0A9P6ZF60_9AGAM</name>
<protein>
    <submittedName>
        <fullName evidence="2">Uncharacterized protein</fullName>
    </submittedName>
</protein>
<evidence type="ECO:0000313" key="4">
    <source>
        <dbReference type="Proteomes" id="UP000714275"/>
    </source>
</evidence>
<comment type="caution">
    <text evidence="2">The sequence shown here is derived from an EMBL/GenBank/DDBJ whole genome shotgun (WGS) entry which is preliminary data.</text>
</comment>
<evidence type="ECO:0000313" key="3">
    <source>
        <dbReference type="EMBL" id="KAG1773211.1"/>
    </source>
</evidence>
<dbReference type="EMBL" id="JABBWD010000306">
    <property type="protein sequence ID" value="KAG1761824.1"/>
    <property type="molecule type" value="Genomic_DNA"/>
</dbReference>
<proteinExistence type="predicted"/>
<dbReference type="EMBL" id="JABBWD010000049">
    <property type="protein sequence ID" value="KAG1773211.1"/>
    <property type="molecule type" value="Genomic_DNA"/>
</dbReference>
<gene>
    <name evidence="3" type="ORF">EV702DRAFT_1201092</name>
    <name evidence="2" type="ORF">EV702DRAFT_1206934</name>
</gene>
<evidence type="ECO:0000313" key="2">
    <source>
        <dbReference type="EMBL" id="KAG1761824.1"/>
    </source>
</evidence>
<accession>A0A9P6ZF60</accession>
<evidence type="ECO:0000256" key="1">
    <source>
        <dbReference type="SAM" id="MobiDB-lite"/>
    </source>
</evidence>
<feature type="compositionally biased region" description="Polar residues" evidence="1">
    <location>
        <begin position="27"/>
        <end position="37"/>
    </location>
</feature>
<organism evidence="2 4">
    <name type="scientific">Suillus placidus</name>
    <dbReference type="NCBI Taxonomy" id="48579"/>
    <lineage>
        <taxon>Eukaryota</taxon>
        <taxon>Fungi</taxon>
        <taxon>Dikarya</taxon>
        <taxon>Basidiomycota</taxon>
        <taxon>Agaricomycotina</taxon>
        <taxon>Agaricomycetes</taxon>
        <taxon>Agaricomycetidae</taxon>
        <taxon>Boletales</taxon>
        <taxon>Suillineae</taxon>
        <taxon>Suillaceae</taxon>
        <taxon>Suillus</taxon>
    </lineage>
</organism>
<reference evidence="2" key="1">
    <citation type="journal article" date="2020" name="New Phytol.">
        <title>Comparative genomics reveals dynamic genome evolution in host specialist ectomycorrhizal fungi.</title>
        <authorList>
            <person name="Lofgren L.A."/>
            <person name="Nguyen N.H."/>
            <person name="Vilgalys R."/>
            <person name="Ruytinx J."/>
            <person name="Liao H.L."/>
            <person name="Branco S."/>
            <person name="Kuo A."/>
            <person name="LaButti K."/>
            <person name="Lipzen A."/>
            <person name="Andreopoulos W."/>
            <person name="Pangilinan J."/>
            <person name="Riley R."/>
            <person name="Hundley H."/>
            <person name="Na H."/>
            <person name="Barry K."/>
            <person name="Grigoriev I.V."/>
            <person name="Stajich J.E."/>
            <person name="Kennedy P.G."/>
        </authorList>
    </citation>
    <scope>NUCLEOTIDE SEQUENCE</scope>
    <source>
        <strain evidence="2">DOB743</strain>
    </source>
</reference>
<sequence length="126" mass="14137">MPVKNPPSPKLSIMMESDCEDHEDSLSDSTDSSNIDHTSNELKAQLVLNATRAQRDVHLAEKTLADSILKQNTVLGKLYEFEVTEAERKLEDADIDISFVCHSVRKSGITLYEDSNPRKCRRESAS</sequence>
<keyword evidence="4" id="KW-1185">Reference proteome</keyword>